<keyword evidence="2" id="KW-1185">Reference proteome</keyword>
<dbReference type="Proteomes" id="UP000239485">
    <property type="component" value="Unassembled WGS sequence"/>
</dbReference>
<sequence>MQDDRGTAALIEATAEIARHLIRGGASPTEALSLVGPALLASQYGEEGLLLLGVGERTARQRTARIKELVTAANAAEDLLDAEEDLGVRA</sequence>
<dbReference type="RefSeq" id="WP_104433111.1">
    <property type="nucleotide sequence ID" value="NZ_PTJD01000008.1"/>
</dbReference>
<accession>A0A2S6IIV8</accession>
<comment type="caution">
    <text evidence="1">The sequence shown here is derived from an EMBL/GenBank/DDBJ whole genome shotgun (WGS) entry which is preliminary data.</text>
</comment>
<dbReference type="AlphaFoldDB" id="A0A2S6IIV8"/>
<protein>
    <submittedName>
        <fullName evidence="1">Uncharacterized protein</fullName>
    </submittedName>
</protein>
<organism evidence="1 2">
    <name type="scientific">Kineococcus xinjiangensis</name>
    <dbReference type="NCBI Taxonomy" id="512762"/>
    <lineage>
        <taxon>Bacteria</taxon>
        <taxon>Bacillati</taxon>
        <taxon>Actinomycetota</taxon>
        <taxon>Actinomycetes</taxon>
        <taxon>Kineosporiales</taxon>
        <taxon>Kineosporiaceae</taxon>
        <taxon>Kineococcus</taxon>
    </lineage>
</organism>
<evidence type="ECO:0000313" key="1">
    <source>
        <dbReference type="EMBL" id="PPK94152.1"/>
    </source>
</evidence>
<gene>
    <name evidence="1" type="ORF">CLV92_10850</name>
</gene>
<evidence type="ECO:0000313" key="2">
    <source>
        <dbReference type="Proteomes" id="UP000239485"/>
    </source>
</evidence>
<dbReference type="EMBL" id="PTJD01000008">
    <property type="protein sequence ID" value="PPK94152.1"/>
    <property type="molecule type" value="Genomic_DNA"/>
</dbReference>
<name>A0A2S6IIV8_9ACTN</name>
<reference evidence="1 2" key="1">
    <citation type="submission" date="2018-02" db="EMBL/GenBank/DDBJ databases">
        <title>Genomic Encyclopedia of Archaeal and Bacterial Type Strains, Phase II (KMG-II): from individual species to whole genera.</title>
        <authorList>
            <person name="Goeker M."/>
        </authorList>
    </citation>
    <scope>NUCLEOTIDE SEQUENCE [LARGE SCALE GENOMIC DNA]</scope>
    <source>
        <strain evidence="1 2">DSM 22857</strain>
    </source>
</reference>
<proteinExistence type="predicted"/>